<dbReference type="Pfam" id="PF24516">
    <property type="entry name" value="ARM_KNTC1_2nd"/>
    <property type="match status" value="1"/>
</dbReference>
<dbReference type="Pfam" id="PF10493">
    <property type="entry name" value="Rod_C"/>
    <property type="match status" value="1"/>
</dbReference>
<dbReference type="PANTHER" id="PTHR15688:SF1">
    <property type="entry name" value="KINETOCHORE-ASSOCIATED PROTEIN 1"/>
    <property type="match status" value="1"/>
</dbReference>
<dbReference type="EMBL" id="WJQU01000003">
    <property type="protein sequence ID" value="KAJ6638667.1"/>
    <property type="molecule type" value="Genomic_DNA"/>
</dbReference>
<evidence type="ECO:0000259" key="2">
    <source>
        <dbReference type="Pfam" id="PF24504"/>
    </source>
</evidence>
<dbReference type="GO" id="GO:1990423">
    <property type="term" value="C:RZZ complex"/>
    <property type="evidence" value="ECO:0007669"/>
    <property type="project" value="TreeGrafter"/>
</dbReference>
<dbReference type="InterPro" id="IPR057303">
    <property type="entry name" value="Rod_N"/>
</dbReference>
<organism evidence="5 6">
    <name type="scientific">Pseudolycoriella hygida</name>
    <dbReference type="NCBI Taxonomy" id="35572"/>
    <lineage>
        <taxon>Eukaryota</taxon>
        <taxon>Metazoa</taxon>
        <taxon>Ecdysozoa</taxon>
        <taxon>Arthropoda</taxon>
        <taxon>Hexapoda</taxon>
        <taxon>Insecta</taxon>
        <taxon>Pterygota</taxon>
        <taxon>Neoptera</taxon>
        <taxon>Endopterygota</taxon>
        <taxon>Diptera</taxon>
        <taxon>Nematocera</taxon>
        <taxon>Sciaroidea</taxon>
        <taxon>Sciaridae</taxon>
        <taxon>Pseudolycoriella</taxon>
    </lineage>
</organism>
<gene>
    <name evidence="5" type="primary">Kntc1</name>
    <name evidence="5" type="ORF">Bhyg_11404</name>
</gene>
<dbReference type="GO" id="GO:0007094">
    <property type="term" value="P:mitotic spindle assembly checkpoint signaling"/>
    <property type="evidence" value="ECO:0007669"/>
    <property type="project" value="TreeGrafter"/>
</dbReference>
<dbReference type="GO" id="GO:0005828">
    <property type="term" value="C:kinetochore microtubule"/>
    <property type="evidence" value="ECO:0007669"/>
    <property type="project" value="TreeGrafter"/>
</dbReference>
<keyword evidence="6" id="KW-1185">Reference proteome</keyword>
<sequence>MNWNLISSNLDDETITNVFHKNHHFKLTPDAALNGPINVSAIVRNHRIIISVDSNIFLLENEDTIECNSFCFESEIDAIQLSASGLVVICALKCGDIHGLHIKGHQLFHVSVCDGDISPNKTFVGIIQTQHDYICMCSTGSVYRLSNIDEHTLPDVATFNSETTMDMSGVQLSKVGDETCNHNINTFCIVPSCRGDLIVSCSKRYLFIEGNGKKRKIRIPATIESFKSIYYLEHYLIGLSSTGELFDICLLTKSFRLFAEWDNFIKDIVILQSGGSDVQLLLETNTNGGCELRIVDFPSMKCNYELPIPLNTHLVNQSQSSANLYYLEEILRPDNVPQEVIMNLITESQPIERLKKLIRIGRLDEAETFARQLNLSDEPIHEARLRRLLIEIGSIPKETKKFEEKQSLLLDLVKKMVKTCKNTKFLISLRCSEVTDKETIRKLLSILLENVDFKKSEAELLDIKEQLLRLDTLELIDPLELEFNWPYFVHHPNLFKLITKIMNKNIDAACCIWKRHSSSLISRINVDFIQTSVSLEPLQVIQWYRHFAPCIIQNHPQSMSKLIDNVIDKMTCLQYLPDFPEIGITFIRDVAEIFSEVQFLFANVKRNFDGCMAKLSTTIADLQSLSVLKRTYNITLMYDDYVNNTIEENAFNILLRVHLNHLKDLAKNFLFPLFFKKGMLPSDCIIGYVKFLIKCHKNIDLWQERAVAVLDLVYNTEDKLECALNILRVAPVPWSETVTSLLKLGASSHPLAAEIYNEYELQHLKILKIKYGWEANSPNNILKLAFRIIKVDANQIDDIRYLVKMDSTRSFAINSYYVTTLLQQNRIDKCFEYMNLLTDLECEQVLEFIVNTGDDLLANIELMHEFYKYCSQRVNNKTLLKDALSCRKLRSSFQLELLPTDLSYPDVRYDHFTAGIKAILNELGSKESYIIDSCYKKVMLLTDSLNFDSMKGIVELSKLVNNIHFTCGMAKTVLQINLIDEHNCKYFADLAALLIGQQIKSLEIDANQAENFSYYLAYELLQKSLKYSKVFYREISEMISWCRIGCDIYSVTEMDNFLKCKVEFDRNLLQDTLSETSNNSNDSFSMFESVRSPSCVEKPTNCNEEVLKCLSSAIHVVCTMDNNPFERINSHFEFSKDDKGAIAKTFKSSLDDLVSKKLDTAYKIMHLILKYQNYLIAILMSDSTPMELVAYMNKKLKNTSNYVNFLKLCEAGSLLAGSDFNITPISIFKFQYNKELRKHDPTIQLQTNIDFQSFDNVLNALQNKVIDVSLLKEMSEAFNWSYQEVLVTQILAILRSEELDYSIKINDFGEEELITKNSIERLCNLCEIYINELTSHDHLVKELINFTKTINFYFYEIFLCVIHILQQIKVLQPDMNWWLGILRLMKHKMIGKRRSQTGQLENETWLAFNPSSGVPPPISKYRIPFLLAVNKTLEEILRDEINIEDFDKWYELIQMHAQMTGEGDEEKTSEIHDNLCMLALKNSIAENQNKFKTDATSYSFHPKNNEFLQSVLRMTKKMIDKCNILYALHFATKFAAEGADQVEAAYECYTFAINNDAELMTNRRAGSISSQIKRIYPIYKSKFLLRLHNLLDDKFNELLEKPEDLIYELYEHDSILNDQKLNINKLVEDIAELHNKNLREIQLNILHKWFCDTVKDPVSADETLYEQIDEMSDVDPQNVEVITRACYILSHWSPAEAFDFCIKYLDQSSAAKKLLAFECYMKLSNEENEIFPCNQFIQIKCAYFLKQLGFKCNDQTFNNMTKNEKIELLKKIWRKHACDPKALEVIVLICVGYEIYHPKLWSSVLKQMVNLKMTNRLTAVTELLSGHSELRQADDAFAVAWRYLIEKPFECATKTRSPEQDARLIKSLFLCQTCPVVSKIDLVSIARQFVFLQRTYMAGALLVFSNEEQKSSIKEMINASPEPLLKEDLMSLSECGIYSFIIDYAVEELEL</sequence>
<dbReference type="GO" id="GO:0000070">
    <property type="term" value="P:mitotic sister chromatid segregation"/>
    <property type="evidence" value="ECO:0007669"/>
    <property type="project" value="TreeGrafter"/>
</dbReference>
<protein>
    <submittedName>
        <fullName evidence="5">Kinetochore-associated protein 1</fullName>
    </submittedName>
</protein>
<feature type="domain" description="KNTC1 first ARM-repeats" evidence="4">
    <location>
        <begin position="356"/>
        <end position="584"/>
    </location>
</feature>
<evidence type="ECO:0000313" key="5">
    <source>
        <dbReference type="EMBL" id="KAJ6638667.1"/>
    </source>
</evidence>
<name>A0A9Q0MXW0_9DIPT</name>
<evidence type="ECO:0000259" key="4">
    <source>
        <dbReference type="Pfam" id="PF24520"/>
    </source>
</evidence>
<accession>A0A9Q0MXW0</accession>
<dbReference type="InterPro" id="IPR052802">
    <property type="entry name" value="KNTC1"/>
</dbReference>
<dbReference type="InterPro" id="IPR055403">
    <property type="entry name" value="ARM_KNTC1_1st"/>
</dbReference>
<reference evidence="5" key="1">
    <citation type="submission" date="2022-07" db="EMBL/GenBank/DDBJ databases">
        <authorList>
            <person name="Trinca V."/>
            <person name="Uliana J.V.C."/>
            <person name="Torres T.T."/>
            <person name="Ward R.J."/>
            <person name="Monesi N."/>
        </authorList>
    </citation>
    <scope>NUCLEOTIDE SEQUENCE</scope>
    <source>
        <strain evidence="5">HSMRA1968</strain>
        <tissue evidence="5">Whole embryos</tissue>
    </source>
</reference>
<comment type="caution">
    <text evidence="5">The sequence shown here is derived from an EMBL/GenBank/DDBJ whole genome shotgun (WGS) entry which is preliminary data.</text>
</comment>
<evidence type="ECO:0000259" key="3">
    <source>
        <dbReference type="Pfam" id="PF24516"/>
    </source>
</evidence>
<feature type="domain" description="KNTC1 second ARM-repeats" evidence="3">
    <location>
        <begin position="701"/>
        <end position="834"/>
    </location>
</feature>
<dbReference type="InterPro" id="IPR055404">
    <property type="entry name" value="ARM_KNTC1_2nd"/>
</dbReference>
<evidence type="ECO:0000259" key="1">
    <source>
        <dbReference type="Pfam" id="PF10493"/>
    </source>
</evidence>
<dbReference type="GO" id="GO:0031267">
    <property type="term" value="F:small GTPase binding"/>
    <property type="evidence" value="ECO:0007669"/>
    <property type="project" value="TreeGrafter"/>
</dbReference>
<proteinExistence type="predicted"/>
<dbReference type="GO" id="GO:0005737">
    <property type="term" value="C:cytoplasm"/>
    <property type="evidence" value="ECO:0007669"/>
    <property type="project" value="TreeGrafter"/>
</dbReference>
<evidence type="ECO:0000313" key="6">
    <source>
        <dbReference type="Proteomes" id="UP001151699"/>
    </source>
</evidence>
<dbReference type="Pfam" id="PF24520">
    <property type="entry name" value="ARM_KNTC1_1st"/>
    <property type="match status" value="1"/>
</dbReference>
<dbReference type="Proteomes" id="UP001151699">
    <property type="component" value="Chromosome X"/>
</dbReference>
<dbReference type="OrthoDB" id="343783at2759"/>
<dbReference type="PANTHER" id="PTHR15688">
    <property type="entry name" value="KINETOCHORE-ASSOCIATED PROTEIN 1"/>
    <property type="match status" value="1"/>
</dbReference>
<dbReference type="Pfam" id="PF24504">
    <property type="entry name" value="Rod_N"/>
    <property type="match status" value="1"/>
</dbReference>
<dbReference type="GO" id="GO:1903394">
    <property type="term" value="P:protein localization to kinetochore involved in kinetochore assembly"/>
    <property type="evidence" value="ECO:0007669"/>
    <property type="project" value="TreeGrafter"/>
</dbReference>
<dbReference type="InterPro" id="IPR019527">
    <property type="entry name" value="RZZ-complex_KNTC1/ROD_C"/>
</dbReference>
<feature type="domain" description="Rod N-terminal" evidence="2">
    <location>
        <begin position="132"/>
        <end position="350"/>
    </location>
</feature>
<feature type="domain" description="RZZ complex subunit KNTC1/ROD C-terminal" evidence="1">
    <location>
        <begin position="1414"/>
        <end position="1941"/>
    </location>
</feature>